<dbReference type="Pfam" id="PF01875">
    <property type="entry name" value="Memo"/>
    <property type="match status" value="1"/>
</dbReference>
<evidence type="ECO:0000256" key="1">
    <source>
        <dbReference type="ARBA" id="ARBA00006315"/>
    </source>
</evidence>
<gene>
    <name evidence="2" type="ORF">EC973_000489</name>
</gene>
<organism evidence="2 3">
    <name type="scientific">Apophysomyces ossiformis</name>
    <dbReference type="NCBI Taxonomy" id="679940"/>
    <lineage>
        <taxon>Eukaryota</taxon>
        <taxon>Fungi</taxon>
        <taxon>Fungi incertae sedis</taxon>
        <taxon>Mucoromycota</taxon>
        <taxon>Mucoromycotina</taxon>
        <taxon>Mucoromycetes</taxon>
        <taxon>Mucorales</taxon>
        <taxon>Mucorineae</taxon>
        <taxon>Mucoraceae</taxon>
        <taxon>Apophysomyces</taxon>
    </lineage>
</organism>
<comment type="caution">
    <text evidence="2">The sequence shown here is derived from an EMBL/GenBank/DDBJ whole genome shotgun (WGS) entry which is preliminary data.</text>
</comment>
<evidence type="ECO:0008006" key="4">
    <source>
        <dbReference type="Google" id="ProtNLM"/>
    </source>
</evidence>
<reference evidence="2" key="1">
    <citation type="submission" date="2020-01" db="EMBL/GenBank/DDBJ databases">
        <title>Genome Sequencing of Three Apophysomyces-Like Fungal Strains Confirms a Novel Fungal Genus in the Mucoromycota with divergent Burkholderia-like Endosymbiotic Bacteria.</title>
        <authorList>
            <person name="Stajich J.E."/>
            <person name="Macias A.M."/>
            <person name="Carter-House D."/>
            <person name="Lovett B."/>
            <person name="Kasson L.R."/>
            <person name="Berry K."/>
            <person name="Grigoriev I."/>
            <person name="Chang Y."/>
            <person name="Spatafora J."/>
            <person name="Kasson M.T."/>
        </authorList>
    </citation>
    <scope>NUCLEOTIDE SEQUENCE</scope>
    <source>
        <strain evidence="2">NRRL A-21654</strain>
    </source>
</reference>
<dbReference type="InterPro" id="IPR002737">
    <property type="entry name" value="MEMO1_fam"/>
</dbReference>
<dbReference type="Proteomes" id="UP000605846">
    <property type="component" value="Unassembled WGS sequence"/>
</dbReference>
<dbReference type="NCBIfam" id="TIGR04336">
    <property type="entry name" value="AmmeMemoSam_B"/>
    <property type="match status" value="1"/>
</dbReference>
<accession>A0A8H7BR79</accession>
<dbReference type="EMBL" id="JABAYA010000106">
    <property type="protein sequence ID" value="KAF7724996.1"/>
    <property type="molecule type" value="Genomic_DNA"/>
</dbReference>
<dbReference type="PANTHER" id="PTHR11060">
    <property type="entry name" value="PROTEIN MEMO1"/>
    <property type="match status" value="1"/>
</dbReference>
<proteinExistence type="inferred from homology"/>
<dbReference type="CDD" id="cd07361">
    <property type="entry name" value="MEMO_like"/>
    <property type="match status" value="1"/>
</dbReference>
<dbReference type="AlphaFoldDB" id="A0A8H7BR79"/>
<keyword evidence="3" id="KW-1185">Reference proteome</keyword>
<dbReference type="PANTHER" id="PTHR11060:SF0">
    <property type="entry name" value="PROTEIN MEMO1"/>
    <property type="match status" value="1"/>
</dbReference>
<name>A0A8H7BR79_9FUNG</name>
<dbReference type="OrthoDB" id="417112at2759"/>
<comment type="similarity">
    <text evidence="1">Belongs to the MEMO1 family.</text>
</comment>
<protein>
    <recommendedName>
        <fullName evidence="4">Protein MEMO1</fullName>
    </recommendedName>
</protein>
<dbReference type="Gene3D" id="3.40.830.10">
    <property type="entry name" value="LigB-like"/>
    <property type="match status" value="1"/>
</dbReference>
<sequence length="315" mass="35934">MRRSASHAGSWYTSSRAALNQQLDRDLAAVPSTTEDEEPYPIPGVRAIIGPYVLATFAKRKSPNKENELTECKRVFLLGPSHHVYLNGCALSQCDTYETPLGDLTLDRSVIEELYATGHFVWMNKDVDEDEHSIEMHLPYTYKIFSEKIDQITVVPILVGSIRADKEELYGKILSKYLEDPANLFIISSDFCHWGSRFQYTFYRKERTGTPLQLGRNMTSLETPIHASIRDLDYEGMETIESLDFEQFALYLARTRNTICGRHPISVLLAAMTTLREEKNQTRQRIKFVKYAQSSACENPRDSSVSYASAFVCLE</sequence>
<evidence type="ECO:0000313" key="2">
    <source>
        <dbReference type="EMBL" id="KAF7724996.1"/>
    </source>
</evidence>
<dbReference type="HAMAP" id="MF_00055">
    <property type="entry name" value="MEMO1"/>
    <property type="match status" value="1"/>
</dbReference>
<evidence type="ECO:0000313" key="3">
    <source>
        <dbReference type="Proteomes" id="UP000605846"/>
    </source>
</evidence>